<keyword evidence="1" id="KW-0614">Plasmid</keyword>
<sequence>MYGTREELCTRLTNMFAADEQLVVLVWTEEGIGAACRTLQPEPDVTEIRDAMKAIGAMKMVDYRREGVTNTNVSEIVASQRAALNRRVSVPAGLLSRVLRDYRAELEHRVGIAWEAGCHEPQSVREALNDVHALQDALAA</sequence>
<evidence type="ECO:0000313" key="1">
    <source>
        <dbReference type="EMBL" id="QNI18470.1"/>
    </source>
</evidence>
<dbReference type="EMBL" id="MT468575">
    <property type="protein sequence ID" value="QNI18470.1"/>
    <property type="molecule type" value="Genomic_DNA"/>
</dbReference>
<dbReference type="RefSeq" id="WP_104672504.1">
    <property type="nucleotide sequence ID" value="NZ_JABJWE010000019.1"/>
</dbReference>
<reference evidence="1" key="1">
    <citation type="journal article" date="2020" name="Antimicrob. Agents">
        <title>Detection of mobile colistin resistance gene mcr-10.1 in a conjugative plasmid from Enterobacter roggenkampii of chicken origin in China.</title>
        <authorList>
            <person name="Lei C.W."/>
            <person name="Zhang Y."/>
            <person name="Wang Y.T."/>
            <person name="Wang H.N."/>
        </authorList>
    </citation>
    <scope>NUCLEOTIDE SEQUENCE</scope>
    <source>
        <strain evidence="1">YK16</strain>
        <plasmid evidence="1">pYK16-mcr-10</plasmid>
    </source>
</reference>
<dbReference type="InterPro" id="IPR009811">
    <property type="entry name" value="DUF1380"/>
</dbReference>
<name>A0A7G8AFS9_9ENTR</name>
<dbReference type="AlphaFoldDB" id="A0A7G8AFS9"/>
<accession>A0A7G8AFS9</accession>
<dbReference type="Pfam" id="PF07128">
    <property type="entry name" value="DUF1380"/>
    <property type="match status" value="1"/>
</dbReference>
<geneLocation type="plasmid" evidence="1">
    <name>pYK16-mcr-10</name>
</geneLocation>
<evidence type="ECO:0008006" key="2">
    <source>
        <dbReference type="Google" id="ProtNLM"/>
    </source>
</evidence>
<proteinExistence type="predicted"/>
<organism evidence="1">
    <name type="scientific">Enterobacter roggenkampii</name>
    <dbReference type="NCBI Taxonomy" id="1812935"/>
    <lineage>
        <taxon>Bacteria</taxon>
        <taxon>Pseudomonadati</taxon>
        <taxon>Pseudomonadota</taxon>
        <taxon>Gammaproteobacteria</taxon>
        <taxon>Enterobacterales</taxon>
        <taxon>Enterobacteriaceae</taxon>
        <taxon>Enterobacter</taxon>
        <taxon>Enterobacter cloacae complex</taxon>
    </lineage>
</organism>
<protein>
    <recommendedName>
        <fullName evidence="2">DUF1380 domain-containing protein</fullName>
    </recommendedName>
</protein>